<dbReference type="Proteomes" id="UP000620366">
    <property type="component" value="Unassembled WGS sequence"/>
</dbReference>
<keyword evidence="1" id="KW-0472">Membrane</keyword>
<feature type="transmembrane region" description="Helical" evidence="1">
    <location>
        <begin position="21"/>
        <end position="41"/>
    </location>
</feature>
<accession>A0A926DGA3</accession>
<gene>
    <name evidence="2" type="ORF">H8695_11415</name>
</gene>
<sequence>MTYKGKRPSERAQRRRRMISVVCGIISAVCIVGIIVMMWLTDKQLREIDEMLAEIEAMTEQTEPVERWVMRDGDM</sequence>
<evidence type="ECO:0000313" key="2">
    <source>
        <dbReference type="EMBL" id="MBC8537297.1"/>
    </source>
</evidence>
<reference evidence="2" key="1">
    <citation type="submission" date="2020-08" db="EMBL/GenBank/DDBJ databases">
        <title>Genome public.</title>
        <authorList>
            <person name="Liu C."/>
            <person name="Sun Q."/>
        </authorList>
    </citation>
    <scope>NUCLEOTIDE SEQUENCE</scope>
    <source>
        <strain evidence="2">BX7</strain>
    </source>
</reference>
<evidence type="ECO:0000256" key="1">
    <source>
        <dbReference type="SAM" id="Phobius"/>
    </source>
</evidence>
<comment type="caution">
    <text evidence="2">The sequence shown here is derived from an EMBL/GenBank/DDBJ whole genome shotgun (WGS) entry which is preliminary data.</text>
</comment>
<keyword evidence="1" id="KW-1133">Transmembrane helix</keyword>
<keyword evidence="3" id="KW-1185">Reference proteome</keyword>
<proteinExistence type="predicted"/>
<keyword evidence="1" id="KW-0812">Transmembrane</keyword>
<organism evidence="2 3">
    <name type="scientific">Feifania hominis</name>
    <dbReference type="NCBI Taxonomy" id="2763660"/>
    <lineage>
        <taxon>Bacteria</taxon>
        <taxon>Bacillati</taxon>
        <taxon>Bacillota</taxon>
        <taxon>Clostridia</taxon>
        <taxon>Eubacteriales</taxon>
        <taxon>Feifaniaceae</taxon>
        <taxon>Feifania</taxon>
    </lineage>
</organism>
<protein>
    <submittedName>
        <fullName evidence="2">Uncharacterized protein</fullName>
    </submittedName>
</protein>
<dbReference type="RefSeq" id="WP_249301841.1">
    <property type="nucleotide sequence ID" value="NZ_JACRSP010000007.1"/>
</dbReference>
<evidence type="ECO:0000313" key="3">
    <source>
        <dbReference type="Proteomes" id="UP000620366"/>
    </source>
</evidence>
<name>A0A926DGA3_9FIRM</name>
<dbReference type="EMBL" id="JACRSP010000007">
    <property type="protein sequence ID" value="MBC8537297.1"/>
    <property type="molecule type" value="Genomic_DNA"/>
</dbReference>
<dbReference type="AlphaFoldDB" id="A0A926DGA3"/>